<dbReference type="PANTHER" id="PTHR36302">
    <property type="entry name" value="BLR7088 PROTEIN"/>
    <property type="match status" value="1"/>
</dbReference>
<dbReference type="PANTHER" id="PTHR36302:SF1">
    <property type="entry name" value="COPPER CHAPERONE PCU(A)C"/>
    <property type="match status" value="1"/>
</dbReference>
<feature type="region of interest" description="Disordered" evidence="1">
    <location>
        <begin position="36"/>
        <end position="70"/>
    </location>
</feature>
<evidence type="ECO:0000313" key="4">
    <source>
        <dbReference type="Proteomes" id="UP000568050"/>
    </source>
</evidence>
<gene>
    <name evidence="3" type="ORF">FHX50_000171</name>
</gene>
<name>A0A839QN81_9MICO</name>
<reference evidence="3 4" key="1">
    <citation type="submission" date="2020-08" db="EMBL/GenBank/DDBJ databases">
        <title>Sequencing the genomes of 1000 actinobacteria strains.</title>
        <authorList>
            <person name="Klenk H.-P."/>
        </authorList>
    </citation>
    <scope>NUCLEOTIDE SEQUENCE [LARGE SCALE GENOMIC DNA]</scope>
    <source>
        <strain evidence="3 4">DSM 23040</strain>
    </source>
</reference>
<evidence type="ECO:0000256" key="2">
    <source>
        <dbReference type="SAM" id="SignalP"/>
    </source>
</evidence>
<feature type="chain" id="PRO_5032737762" description="Copper chaperone PCu(A)C" evidence="2">
    <location>
        <begin position="26"/>
        <end position="210"/>
    </location>
</feature>
<keyword evidence="4" id="KW-1185">Reference proteome</keyword>
<proteinExistence type="predicted"/>
<comment type="caution">
    <text evidence="3">The sequence shown here is derived from an EMBL/GenBank/DDBJ whole genome shotgun (WGS) entry which is preliminary data.</text>
</comment>
<sequence length="210" mass="20683">MRMRSRRLALSRRAAAAGVATAALAALVACSSGADGASGSAGSDTSSTPAVVSDGGGSDQGGTDKGATATSADLTVHDAWGKAADDGMTGVFAEITNNGPKAITITGGSSEAAHMVQLHGTEGNAKGGMTMKEKEGGFTIEPGASLTLEPGGDHIMLMDLTGPLKPGDEVAIDLELADGSTLELTAQIRDFAGAQEDYAPGHGGASDGGH</sequence>
<dbReference type="Pfam" id="PF04314">
    <property type="entry name" value="PCuAC"/>
    <property type="match status" value="1"/>
</dbReference>
<dbReference type="SUPFAM" id="SSF110087">
    <property type="entry name" value="DR1885-like metal-binding protein"/>
    <property type="match status" value="1"/>
</dbReference>
<dbReference type="InterPro" id="IPR007410">
    <property type="entry name" value="LpqE-like"/>
</dbReference>
<dbReference type="InterPro" id="IPR036182">
    <property type="entry name" value="PCuAC_sf"/>
</dbReference>
<evidence type="ECO:0008006" key="5">
    <source>
        <dbReference type="Google" id="ProtNLM"/>
    </source>
</evidence>
<feature type="compositionally biased region" description="Gly residues" evidence="1">
    <location>
        <begin position="54"/>
        <end position="64"/>
    </location>
</feature>
<dbReference type="AlphaFoldDB" id="A0A839QN81"/>
<dbReference type="InterPro" id="IPR058248">
    <property type="entry name" value="Lxx211020-like"/>
</dbReference>
<feature type="signal peptide" evidence="2">
    <location>
        <begin position="1"/>
        <end position="25"/>
    </location>
</feature>
<keyword evidence="2" id="KW-0732">Signal</keyword>
<accession>A0A839QN81</accession>
<evidence type="ECO:0000313" key="3">
    <source>
        <dbReference type="EMBL" id="MBB3021923.1"/>
    </source>
</evidence>
<dbReference type="Proteomes" id="UP000568050">
    <property type="component" value="Unassembled WGS sequence"/>
</dbReference>
<evidence type="ECO:0000256" key="1">
    <source>
        <dbReference type="SAM" id="MobiDB-lite"/>
    </source>
</evidence>
<protein>
    <recommendedName>
        <fullName evidence="5">Copper chaperone PCu(A)C</fullName>
    </recommendedName>
</protein>
<organism evidence="3 4">
    <name type="scientific">Helcobacillus massiliensis</name>
    <dbReference type="NCBI Taxonomy" id="521392"/>
    <lineage>
        <taxon>Bacteria</taxon>
        <taxon>Bacillati</taxon>
        <taxon>Actinomycetota</taxon>
        <taxon>Actinomycetes</taxon>
        <taxon>Micrococcales</taxon>
        <taxon>Dermabacteraceae</taxon>
        <taxon>Helcobacillus</taxon>
    </lineage>
</organism>
<feature type="compositionally biased region" description="Low complexity" evidence="1">
    <location>
        <begin position="36"/>
        <end position="48"/>
    </location>
</feature>
<dbReference type="EMBL" id="JACHWP010000001">
    <property type="protein sequence ID" value="MBB3021923.1"/>
    <property type="molecule type" value="Genomic_DNA"/>
</dbReference>
<dbReference type="RefSeq" id="WP_221187071.1">
    <property type="nucleotide sequence ID" value="NZ_CBCSFZ010000003.1"/>
</dbReference>
<dbReference type="Gene3D" id="2.60.40.1890">
    <property type="entry name" value="PCu(A)C copper chaperone"/>
    <property type="match status" value="1"/>
</dbReference>
<dbReference type="PROSITE" id="PS51257">
    <property type="entry name" value="PROKAR_LIPOPROTEIN"/>
    <property type="match status" value="1"/>
</dbReference>